<proteinExistence type="predicted"/>
<dbReference type="InterPro" id="IPR044588">
    <property type="entry name" value="EREX-like"/>
</dbReference>
<sequence length="215" mass="22545">MASFLELEAAARFAVQSIGDGQAQASAPIVAGFPPTNNASLHPSPSPTSRLSWTGGGGLSVASGGLSNLEYGSDGTYEDSGVGTLRKGSDNGLEIEMKALAIEEESTIIATVSDRGENLLQDQRTLLTFTRNGGGEEAGMDLHMQSSTQEEELLQSFEGRKPSSSALVTLHTEYESDSHLEFPATERGNQANLAGISAGVSTSKSFWLNSSLCNI</sequence>
<dbReference type="EMBL" id="OZ023714">
    <property type="protein sequence ID" value="CAK9863528.1"/>
    <property type="molecule type" value="Genomic_DNA"/>
</dbReference>
<evidence type="ECO:0000313" key="3">
    <source>
        <dbReference type="Proteomes" id="UP001497522"/>
    </source>
</evidence>
<dbReference type="Proteomes" id="UP001497522">
    <property type="component" value="Chromosome 13"/>
</dbReference>
<accession>A0ABP1ALV1</accession>
<reference evidence="2" key="1">
    <citation type="submission" date="2024-03" db="EMBL/GenBank/DDBJ databases">
        <authorList>
            <consortium name="ELIXIR-Norway"/>
            <consortium name="Elixir Norway"/>
        </authorList>
    </citation>
    <scope>NUCLEOTIDE SEQUENCE</scope>
</reference>
<dbReference type="PANTHER" id="PTHR46856:SF1">
    <property type="entry name" value="PX DOMAIN-CONTAINING PROTEIN EREL1-RELATED"/>
    <property type="match status" value="1"/>
</dbReference>
<feature type="compositionally biased region" description="Polar residues" evidence="1">
    <location>
        <begin position="35"/>
        <end position="52"/>
    </location>
</feature>
<protein>
    <submittedName>
        <fullName evidence="2">Uncharacterized protein</fullName>
    </submittedName>
</protein>
<dbReference type="PANTHER" id="PTHR46856">
    <property type="entry name" value="PX DOMAIN-CONTAINING PROTEIN EREL1-RELATED"/>
    <property type="match status" value="1"/>
</dbReference>
<feature type="region of interest" description="Disordered" evidence="1">
    <location>
        <begin position="34"/>
        <end position="55"/>
    </location>
</feature>
<keyword evidence="3" id="KW-1185">Reference proteome</keyword>
<organism evidence="2 3">
    <name type="scientific">Sphagnum jensenii</name>
    <dbReference type="NCBI Taxonomy" id="128206"/>
    <lineage>
        <taxon>Eukaryota</taxon>
        <taxon>Viridiplantae</taxon>
        <taxon>Streptophyta</taxon>
        <taxon>Embryophyta</taxon>
        <taxon>Bryophyta</taxon>
        <taxon>Sphagnophytina</taxon>
        <taxon>Sphagnopsida</taxon>
        <taxon>Sphagnales</taxon>
        <taxon>Sphagnaceae</taxon>
        <taxon>Sphagnum</taxon>
    </lineage>
</organism>
<evidence type="ECO:0000313" key="2">
    <source>
        <dbReference type="EMBL" id="CAK9863528.1"/>
    </source>
</evidence>
<gene>
    <name evidence="2" type="ORF">CSSPJE1EN2_LOCUS6523</name>
</gene>
<evidence type="ECO:0000256" key="1">
    <source>
        <dbReference type="SAM" id="MobiDB-lite"/>
    </source>
</evidence>
<name>A0ABP1ALV1_9BRYO</name>